<dbReference type="STRING" id="1104324.P186_2360"/>
<keyword evidence="1" id="KW-1133">Transmembrane helix</keyword>
<proteinExistence type="predicted"/>
<dbReference type="AlphaFoldDB" id="G7VC62"/>
<accession>G7VC62</accession>
<dbReference type="BioCyc" id="PSP1104324:GJSN-2308-MONOMER"/>
<gene>
    <name evidence="2" type="ORF">P186_2360</name>
</gene>
<feature type="transmembrane region" description="Helical" evidence="1">
    <location>
        <begin position="142"/>
        <end position="167"/>
    </location>
</feature>
<evidence type="ECO:0000256" key="1">
    <source>
        <dbReference type="SAM" id="Phobius"/>
    </source>
</evidence>
<evidence type="ECO:0000313" key="3">
    <source>
        <dbReference type="Proteomes" id="UP000005867"/>
    </source>
</evidence>
<protein>
    <recommendedName>
        <fullName evidence="4">Glycosyltransferase RgtA/B/C/D-like domain-containing protein</fullName>
    </recommendedName>
</protein>
<keyword evidence="1" id="KW-0472">Membrane</keyword>
<feature type="transmembrane region" description="Helical" evidence="1">
    <location>
        <begin position="72"/>
        <end position="93"/>
    </location>
</feature>
<dbReference type="EMBL" id="CP003098">
    <property type="protein sequence ID" value="AET33748.1"/>
    <property type="molecule type" value="Genomic_DNA"/>
</dbReference>
<dbReference type="HOGENOM" id="CLU_782161_0_0_2"/>
<organism evidence="2 3">
    <name type="scientific">Pyrobaculum ferrireducens</name>
    <dbReference type="NCBI Taxonomy" id="1104324"/>
    <lineage>
        <taxon>Archaea</taxon>
        <taxon>Thermoproteota</taxon>
        <taxon>Thermoprotei</taxon>
        <taxon>Thermoproteales</taxon>
        <taxon>Thermoproteaceae</taxon>
        <taxon>Pyrobaculum</taxon>
    </lineage>
</organism>
<keyword evidence="1" id="KW-0812">Transmembrane</keyword>
<reference evidence="2 3" key="1">
    <citation type="journal article" date="2012" name="J. Bacteriol.">
        <title>Complete genome sequence of strain 1860, a crenarchaeon of the genus pyrobaculum able to grow with various electron acceptors.</title>
        <authorList>
            <person name="Mardanov A.V."/>
            <person name="Gumerov V.M."/>
            <person name="Slobodkina G.B."/>
            <person name="Beletsky A.V."/>
            <person name="Bonch-Osmolovskaya E.A."/>
            <person name="Ravin N.V."/>
            <person name="Skryabin K.G."/>
        </authorList>
    </citation>
    <scope>NUCLEOTIDE SEQUENCE [LARGE SCALE GENOMIC DNA]</scope>
    <source>
        <strain evidence="2 3">1860</strain>
    </source>
</reference>
<dbReference type="Proteomes" id="UP000005867">
    <property type="component" value="Chromosome"/>
</dbReference>
<dbReference type="eggNOG" id="arCOG00561">
    <property type="taxonomic scope" value="Archaea"/>
</dbReference>
<feature type="transmembrane region" description="Helical" evidence="1">
    <location>
        <begin position="114"/>
        <end position="136"/>
    </location>
</feature>
<evidence type="ECO:0008006" key="4">
    <source>
        <dbReference type="Google" id="ProtNLM"/>
    </source>
</evidence>
<feature type="transmembrane region" description="Helical" evidence="1">
    <location>
        <begin position="324"/>
        <end position="344"/>
    </location>
</feature>
<feature type="transmembrane region" description="Helical" evidence="1">
    <location>
        <begin position="174"/>
        <end position="198"/>
    </location>
</feature>
<name>G7VC62_9CREN</name>
<dbReference type="eggNOG" id="arCOG09770">
    <property type="taxonomic scope" value="Archaea"/>
</dbReference>
<evidence type="ECO:0000313" key="2">
    <source>
        <dbReference type="EMBL" id="AET33748.1"/>
    </source>
</evidence>
<keyword evidence="3" id="KW-1185">Reference proteome</keyword>
<dbReference type="KEGG" id="pyr:P186_2360"/>
<feature type="transmembrane region" description="Helical" evidence="1">
    <location>
        <begin position="218"/>
        <end position="234"/>
    </location>
</feature>
<sequence>MLNMKVLVDWVRALAVVVVFVITSLSVGFTFADEVVYMKAGLGQLSGTPPALTSNPEHPPLAKYLIGLAPRWAPFIAGVVTVFLTGWLGRLLGRPFWLVSLSLATDIIFARTSSFAMLDVFVALFSVSAVISYLLGRRWLSGVLWGAALASKFTAAFPLAGFVFYVLLRDRKSLAPITIGAAVAFLAAHAVDLAHGLFLYHLQFYWWLVSFHSHKNPLTGWLTFLMGAPWYVYYTKFLYNGTDTVTALSNPGVYKVLEYEIQVSIAPWLGHVAWRAVPVELIRKPSLGLDALLVASSVLISQSGWFYWYFAAVAPFFHLYTRRIYVAIQLIFIALLYLGMPPILTWPLGPFKTG</sequence>